<organism evidence="1 2">
    <name type="scientific">Brevibacillus brevis</name>
    <name type="common">Bacillus brevis</name>
    <dbReference type="NCBI Taxonomy" id="1393"/>
    <lineage>
        <taxon>Bacteria</taxon>
        <taxon>Bacillati</taxon>
        <taxon>Bacillota</taxon>
        <taxon>Bacilli</taxon>
        <taxon>Bacillales</taxon>
        <taxon>Paenibacillaceae</taxon>
        <taxon>Brevibacillus</taxon>
    </lineage>
</organism>
<dbReference type="Proteomes" id="UP000317713">
    <property type="component" value="Chromosome"/>
</dbReference>
<sequence>MNSASIRITTVRIFARVEKTPFKQRLNEKLILEEALMIECLRNAELHPQHVITGLYNIFKDGKVNGIWNDKLQFISDSLDELEQV</sequence>
<evidence type="ECO:0000313" key="2">
    <source>
        <dbReference type="Proteomes" id="UP000317713"/>
    </source>
</evidence>
<dbReference type="AlphaFoldDB" id="A0A517I4B7"/>
<proteinExistence type="predicted"/>
<evidence type="ECO:0000313" key="1">
    <source>
        <dbReference type="EMBL" id="QDS33745.1"/>
    </source>
</evidence>
<name>A0A517I4B7_BREBE</name>
<dbReference type="EMBL" id="CP042161">
    <property type="protein sequence ID" value="QDS33745.1"/>
    <property type="molecule type" value="Genomic_DNA"/>
</dbReference>
<accession>A0A517I4B7</accession>
<reference evidence="1 2" key="1">
    <citation type="submission" date="2019-07" db="EMBL/GenBank/DDBJ databases">
        <title>Characterization of Brevibacillus brevis HK544, as a potential biocontrol agent.</title>
        <authorList>
            <person name="Kim H."/>
        </authorList>
    </citation>
    <scope>NUCLEOTIDE SEQUENCE [LARGE SCALE GENOMIC DNA]</scope>
    <source>
        <strain evidence="1 2">HK544</strain>
    </source>
</reference>
<protein>
    <submittedName>
        <fullName evidence="1">Uncharacterized protein</fullName>
    </submittedName>
</protein>
<gene>
    <name evidence="1" type="ORF">FPS98_06885</name>
</gene>